<gene>
    <name evidence="3" type="ORF">OPV22_014201</name>
</gene>
<keyword evidence="1" id="KW-1133">Transmembrane helix</keyword>
<dbReference type="Proteomes" id="UP001222027">
    <property type="component" value="Unassembled WGS sequence"/>
</dbReference>
<accession>A0AAV8R136</accession>
<dbReference type="SUPFAM" id="SSF49503">
    <property type="entry name" value="Cupredoxins"/>
    <property type="match status" value="1"/>
</dbReference>
<dbReference type="AlphaFoldDB" id="A0AAV8R136"/>
<comment type="caution">
    <text evidence="3">The sequence shown here is derived from an EMBL/GenBank/DDBJ whole genome shotgun (WGS) entry which is preliminary data.</text>
</comment>
<dbReference type="GO" id="GO:0009055">
    <property type="term" value="F:electron transfer activity"/>
    <property type="evidence" value="ECO:0007669"/>
    <property type="project" value="InterPro"/>
</dbReference>
<dbReference type="Gene3D" id="2.60.40.420">
    <property type="entry name" value="Cupredoxins - blue copper proteins"/>
    <property type="match status" value="1"/>
</dbReference>
<dbReference type="PANTHER" id="PTHR33021">
    <property type="entry name" value="BLUE COPPER PROTEIN"/>
    <property type="match status" value="1"/>
</dbReference>
<dbReference type="InterPro" id="IPR008972">
    <property type="entry name" value="Cupredoxin"/>
</dbReference>
<evidence type="ECO:0000259" key="2">
    <source>
        <dbReference type="PROSITE" id="PS51485"/>
    </source>
</evidence>
<dbReference type="InterPro" id="IPR003245">
    <property type="entry name" value="Phytocyanin_dom"/>
</dbReference>
<dbReference type="InterPro" id="IPR039391">
    <property type="entry name" value="Phytocyanin-like"/>
</dbReference>
<organism evidence="3 4">
    <name type="scientific">Ensete ventricosum</name>
    <name type="common">Abyssinian banana</name>
    <name type="synonym">Musa ensete</name>
    <dbReference type="NCBI Taxonomy" id="4639"/>
    <lineage>
        <taxon>Eukaryota</taxon>
        <taxon>Viridiplantae</taxon>
        <taxon>Streptophyta</taxon>
        <taxon>Embryophyta</taxon>
        <taxon>Tracheophyta</taxon>
        <taxon>Spermatophyta</taxon>
        <taxon>Magnoliopsida</taxon>
        <taxon>Liliopsida</taxon>
        <taxon>Zingiberales</taxon>
        <taxon>Musaceae</taxon>
        <taxon>Ensete</taxon>
    </lineage>
</organism>
<dbReference type="PANTHER" id="PTHR33021:SF514">
    <property type="entry name" value="PHYTOCYANIN DOMAIN-CONTAINING PROTEIN"/>
    <property type="match status" value="1"/>
</dbReference>
<keyword evidence="4" id="KW-1185">Reference proteome</keyword>
<keyword evidence="1" id="KW-0812">Transmembrane</keyword>
<feature type="transmembrane region" description="Helical" evidence="1">
    <location>
        <begin position="7"/>
        <end position="30"/>
    </location>
</feature>
<sequence>MEISRSWLSSLVFVGVLMGLATSSGAYVFYVGGRDGWVSNPSETYDSWAGRNRFQVNDTLVFRYSNGTDSVLVVTKQDYDGCNSVPPPSPSSSSIVSESRVTLGLIAMILGGALLH</sequence>
<dbReference type="PROSITE" id="PS51485">
    <property type="entry name" value="PHYTOCYANIN"/>
    <property type="match status" value="1"/>
</dbReference>
<evidence type="ECO:0000256" key="1">
    <source>
        <dbReference type="SAM" id="Phobius"/>
    </source>
</evidence>
<reference evidence="3 4" key="1">
    <citation type="submission" date="2022-12" db="EMBL/GenBank/DDBJ databases">
        <title>Chromosome-scale assembly of the Ensete ventricosum genome.</title>
        <authorList>
            <person name="Dussert Y."/>
            <person name="Stocks J."/>
            <person name="Wendawek A."/>
            <person name="Woldeyes F."/>
            <person name="Nichols R.A."/>
            <person name="Borrell J.S."/>
        </authorList>
    </citation>
    <scope>NUCLEOTIDE SEQUENCE [LARGE SCALE GENOMIC DNA]</scope>
    <source>
        <strain evidence="4">cv. Maze</strain>
        <tissue evidence="3">Seeds</tissue>
    </source>
</reference>
<feature type="domain" description="Phytocyanin" evidence="2">
    <location>
        <begin position="27"/>
        <end position="116"/>
    </location>
</feature>
<dbReference type="EMBL" id="JAQQAF010000004">
    <property type="protein sequence ID" value="KAJ8492480.1"/>
    <property type="molecule type" value="Genomic_DNA"/>
</dbReference>
<dbReference type="Pfam" id="PF02298">
    <property type="entry name" value="Cu_bind_like"/>
    <property type="match status" value="1"/>
</dbReference>
<keyword evidence="1" id="KW-0472">Membrane</keyword>
<dbReference type="GO" id="GO:0005886">
    <property type="term" value="C:plasma membrane"/>
    <property type="evidence" value="ECO:0007669"/>
    <property type="project" value="TreeGrafter"/>
</dbReference>
<evidence type="ECO:0000313" key="4">
    <source>
        <dbReference type="Proteomes" id="UP001222027"/>
    </source>
</evidence>
<name>A0AAV8R136_ENSVE</name>
<proteinExistence type="predicted"/>
<evidence type="ECO:0000313" key="3">
    <source>
        <dbReference type="EMBL" id="KAJ8492480.1"/>
    </source>
</evidence>
<protein>
    <recommendedName>
        <fullName evidence="2">Phytocyanin domain-containing protein</fullName>
    </recommendedName>
</protein>